<dbReference type="SMART" id="SM00382">
    <property type="entry name" value="AAA"/>
    <property type="match status" value="1"/>
</dbReference>
<evidence type="ECO:0000256" key="10">
    <source>
        <dbReference type="ARBA" id="ARBA00039098"/>
    </source>
</evidence>
<dbReference type="PROSITE" id="PS00211">
    <property type="entry name" value="ABC_TRANSPORTER_1"/>
    <property type="match status" value="1"/>
</dbReference>
<evidence type="ECO:0000256" key="1">
    <source>
        <dbReference type="ARBA" id="ARBA00004202"/>
    </source>
</evidence>
<accession>M0EFM2</accession>
<dbReference type="PATRIC" id="fig|1227466.3.peg.2151"/>
<dbReference type="SUPFAM" id="SSF52540">
    <property type="entry name" value="P-loop containing nucleoside triphosphate hydrolases"/>
    <property type="match status" value="1"/>
</dbReference>
<dbReference type="AlphaFoldDB" id="M0EFM2"/>
<dbReference type="PANTHER" id="PTHR43297:SF13">
    <property type="entry name" value="NICKEL ABC TRANSPORTER, ATP-BINDING PROTEIN"/>
    <property type="match status" value="1"/>
</dbReference>
<evidence type="ECO:0000256" key="11">
    <source>
        <dbReference type="ARBA" id="ARBA00044143"/>
    </source>
</evidence>
<dbReference type="GO" id="GO:0015833">
    <property type="term" value="P:peptide transport"/>
    <property type="evidence" value="ECO:0007669"/>
    <property type="project" value="InterPro"/>
</dbReference>
<dbReference type="CDD" id="cd03257">
    <property type="entry name" value="ABC_NikE_OppD_transporters"/>
    <property type="match status" value="1"/>
</dbReference>
<proteinExistence type="predicted"/>
<keyword evidence="16" id="KW-1185">Reference proteome</keyword>
<dbReference type="EMBL" id="AOJL01000042">
    <property type="protein sequence ID" value="ELZ46566.1"/>
    <property type="molecule type" value="Genomic_DNA"/>
</dbReference>
<dbReference type="GO" id="GO:0016887">
    <property type="term" value="F:ATP hydrolysis activity"/>
    <property type="evidence" value="ECO:0007669"/>
    <property type="project" value="InterPro"/>
</dbReference>
<dbReference type="Pfam" id="PF08352">
    <property type="entry name" value="oligo_HPY"/>
    <property type="match status" value="1"/>
</dbReference>
<dbReference type="PANTHER" id="PTHR43297">
    <property type="entry name" value="OLIGOPEPTIDE TRANSPORT ATP-BINDING PROTEIN APPD"/>
    <property type="match status" value="1"/>
</dbReference>
<evidence type="ECO:0000256" key="9">
    <source>
        <dbReference type="ARBA" id="ARBA00038669"/>
    </source>
</evidence>
<keyword evidence="3" id="KW-1003">Cell membrane</keyword>
<evidence type="ECO:0000259" key="14">
    <source>
        <dbReference type="PROSITE" id="PS50893"/>
    </source>
</evidence>
<dbReference type="InterPro" id="IPR003593">
    <property type="entry name" value="AAA+_ATPase"/>
</dbReference>
<evidence type="ECO:0000313" key="15">
    <source>
        <dbReference type="EMBL" id="ELZ46566.1"/>
    </source>
</evidence>
<name>M0EFM2_9EURY</name>
<dbReference type="GO" id="GO:0015413">
    <property type="term" value="F:ABC-type nickel transporter activity"/>
    <property type="evidence" value="ECO:0007669"/>
    <property type="project" value="UniProtKB-EC"/>
</dbReference>
<keyword evidence="2" id="KW-0813">Transport</keyword>
<evidence type="ECO:0000256" key="12">
    <source>
        <dbReference type="ARBA" id="ARBA00048610"/>
    </source>
</evidence>
<comment type="catalytic activity">
    <reaction evidence="12">
        <text>Ni(2+)(out) + ATP + H2O = Ni(2+)(in) + ADP + phosphate + H(+)</text>
        <dbReference type="Rhea" id="RHEA:15557"/>
        <dbReference type="ChEBI" id="CHEBI:15377"/>
        <dbReference type="ChEBI" id="CHEBI:15378"/>
        <dbReference type="ChEBI" id="CHEBI:30616"/>
        <dbReference type="ChEBI" id="CHEBI:43474"/>
        <dbReference type="ChEBI" id="CHEBI:49786"/>
        <dbReference type="ChEBI" id="CHEBI:456216"/>
        <dbReference type="EC" id="7.2.2.11"/>
    </reaction>
    <physiologicalReaction direction="left-to-right" evidence="12">
        <dbReference type="Rhea" id="RHEA:15558"/>
    </physiologicalReaction>
</comment>
<organism evidence="15 16">
    <name type="scientific">Halorubrum coriense DSM 10284</name>
    <dbReference type="NCBI Taxonomy" id="1227466"/>
    <lineage>
        <taxon>Archaea</taxon>
        <taxon>Methanobacteriati</taxon>
        <taxon>Methanobacteriota</taxon>
        <taxon>Stenosarchaea group</taxon>
        <taxon>Halobacteria</taxon>
        <taxon>Halobacteriales</taxon>
        <taxon>Haloferacaceae</taxon>
        <taxon>Halorubrum</taxon>
    </lineage>
</organism>
<dbReference type="InterPro" id="IPR017871">
    <property type="entry name" value="ABC_transporter-like_CS"/>
</dbReference>
<feature type="domain" description="ABC transporter" evidence="14">
    <location>
        <begin position="7"/>
        <end position="324"/>
    </location>
</feature>
<feature type="compositionally biased region" description="Gly residues" evidence="13">
    <location>
        <begin position="427"/>
        <end position="436"/>
    </location>
</feature>
<reference evidence="15 16" key="1">
    <citation type="journal article" date="2014" name="PLoS Genet.">
        <title>Phylogenetically driven sequencing of extremely halophilic archaea reveals strategies for static and dynamic osmo-response.</title>
        <authorList>
            <person name="Becker E.A."/>
            <person name="Seitzer P.M."/>
            <person name="Tritt A."/>
            <person name="Larsen D."/>
            <person name="Krusor M."/>
            <person name="Yao A.I."/>
            <person name="Wu D."/>
            <person name="Madern D."/>
            <person name="Eisen J.A."/>
            <person name="Darling A.E."/>
            <person name="Facciotti M.T."/>
        </authorList>
    </citation>
    <scope>NUCLEOTIDE SEQUENCE [LARGE SCALE GENOMIC DNA]</scope>
    <source>
        <strain evidence="15 16">DSM 10284</strain>
    </source>
</reference>
<evidence type="ECO:0000256" key="5">
    <source>
        <dbReference type="ARBA" id="ARBA00022840"/>
    </source>
</evidence>
<keyword evidence="4" id="KW-0547">Nucleotide-binding</keyword>
<dbReference type="PROSITE" id="PS50893">
    <property type="entry name" value="ABC_TRANSPORTER_2"/>
    <property type="match status" value="1"/>
</dbReference>
<protein>
    <recommendedName>
        <fullName evidence="11">Nickel import system ATP-binding protein NikD</fullName>
        <ecNumber evidence="10">7.2.2.11</ecNumber>
    </recommendedName>
</protein>
<keyword evidence="7" id="KW-0406">Ion transport</keyword>
<sequence length="445" mass="46810">MTDGPILSVEGLKTTFHTDRETVRAVDGVSFAVPPGRTLGLVGESGSGKSVTARSILGLVDDPGRVDPSGSVRYHGPSFVRRIAERYPDAVRWATDETDGPDSQATADPQPRGDSSPDPEERFVTVTEVRSAGEAAAIETGWVDLVAAPRAVVERARGGEIAMVFQDAASSLNPVYTVGNQIRELLGIHRDVDGAEATETAAALLESVGISDPERRLDEYPHQFSGGMQQRAAIALALACDPEVLLCDEPTTGLDVTIQAQILDLLEELQRERDLAVVFITHDMGVVSRIADAVAVMYAGEVVERASVGRLFADPKHPYTRGLLESIPGLAGTADRLPTIEGSVPTPNEPATSCRFAPRCPEAMPECETVHPAHVDVSAPSDAVAAGDPAGTDEHTAACLLYPEAEPHRRRIAAHDEDLELNADGSTGAGGTGEGPGAADRGGPS</sequence>
<evidence type="ECO:0000256" key="2">
    <source>
        <dbReference type="ARBA" id="ARBA00022448"/>
    </source>
</evidence>
<dbReference type="GO" id="GO:0005886">
    <property type="term" value="C:plasma membrane"/>
    <property type="evidence" value="ECO:0007669"/>
    <property type="project" value="UniProtKB-SubCell"/>
</dbReference>
<feature type="region of interest" description="Disordered" evidence="13">
    <location>
        <begin position="93"/>
        <end position="121"/>
    </location>
</feature>
<dbReference type="InterPro" id="IPR003439">
    <property type="entry name" value="ABC_transporter-like_ATP-bd"/>
</dbReference>
<evidence type="ECO:0000256" key="13">
    <source>
        <dbReference type="SAM" id="MobiDB-lite"/>
    </source>
</evidence>
<dbReference type="STRING" id="1227466.C464_10738"/>
<comment type="subunit">
    <text evidence="9">The complex is composed of two ATP-binding proteins (NikD and NikE), two transmembrane proteins (NikB and NikC) and a solute-binding protein (NikA).</text>
</comment>
<evidence type="ECO:0000313" key="16">
    <source>
        <dbReference type="Proteomes" id="UP000011509"/>
    </source>
</evidence>
<feature type="region of interest" description="Disordered" evidence="13">
    <location>
        <begin position="408"/>
        <end position="445"/>
    </location>
</feature>
<dbReference type="InterPro" id="IPR027417">
    <property type="entry name" value="P-loop_NTPase"/>
</dbReference>
<dbReference type="EC" id="7.2.2.11" evidence="10"/>
<evidence type="ECO:0000256" key="4">
    <source>
        <dbReference type="ARBA" id="ARBA00022741"/>
    </source>
</evidence>
<dbReference type="InterPro" id="IPR050388">
    <property type="entry name" value="ABC_Ni/Peptide_Import"/>
</dbReference>
<evidence type="ECO:0000256" key="3">
    <source>
        <dbReference type="ARBA" id="ARBA00022475"/>
    </source>
</evidence>
<dbReference type="RefSeq" id="WP_006113670.1">
    <property type="nucleotide sequence ID" value="NZ_AOJL01000042.1"/>
</dbReference>
<evidence type="ECO:0000256" key="6">
    <source>
        <dbReference type="ARBA" id="ARBA00022967"/>
    </source>
</evidence>
<dbReference type="NCBIfam" id="TIGR01727">
    <property type="entry name" value="oligo_HPY"/>
    <property type="match status" value="1"/>
</dbReference>
<dbReference type="InterPro" id="IPR013563">
    <property type="entry name" value="Oligopep_ABC_C"/>
</dbReference>
<dbReference type="Gene3D" id="3.40.50.300">
    <property type="entry name" value="P-loop containing nucleotide triphosphate hydrolases"/>
    <property type="match status" value="1"/>
</dbReference>
<comment type="subcellular location">
    <subcellularLocation>
        <location evidence="1">Cell membrane</location>
        <topology evidence="1">Peripheral membrane protein</topology>
    </subcellularLocation>
</comment>
<keyword evidence="6" id="KW-1278">Translocase</keyword>
<dbReference type="GO" id="GO:0005524">
    <property type="term" value="F:ATP binding"/>
    <property type="evidence" value="ECO:0007669"/>
    <property type="project" value="UniProtKB-KW"/>
</dbReference>
<comment type="caution">
    <text evidence="15">The sequence shown here is derived from an EMBL/GenBank/DDBJ whole genome shotgun (WGS) entry which is preliminary data.</text>
</comment>
<evidence type="ECO:0000256" key="7">
    <source>
        <dbReference type="ARBA" id="ARBA00023065"/>
    </source>
</evidence>
<keyword evidence="8" id="KW-0472">Membrane</keyword>
<dbReference type="Proteomes" id="UP000011509">
    <property type="component" value="Unassembled WGS sequence"/>
</dbReference>
<dbReference type="Pfam" id="PF00005">
    <property type="entry name" value="ABC_tran"/>
    <property type="match status" value="2"/>
</dbReference>
<evidence type="ECO:0000256" key="8">
    <source>
        <dbReference type="ARBA" id="ARBA00023136"/>
    </source>
</evidence>
<keyword evidence="5" id="KW-0067">ATP-binding</keyword>
<gene>
    <name evidence="15" type="ORF">C464_10738</name>
</gene>